<keyword evidence="3" id="KW-1185">Reference proteome</keyword>
<accession>A0A6A4H0F2</accession>
<feature type="compositionally biased region" description="Acidic residues" evidence="1">
    <location>
        <begin position="29"/>
        <end position="38"/>
    </location>
</feature>
<proteinExistence type="predicted"/>
<feature type="compositionally biased region" description="Polar residues" evidence="1">
    <location>
        <begin position="95"/>
        <end position="104"/>
    </location>
</feature>
<dbReference type="AlphaFoldDB" id="A0A6A4H0F2"/>
<evidence type="ECO:0000313" key="3">
    <source>
        <dbReference type="Proteomes" id="UP000799118"/>
    </source>
</evidence>
<reference evidence="2" key="1">
    <citation type="journal article" date="2019" name="Environ. Microbiol.">
        <title>Fungal ecological strategies reflected in gene transcription - a case study of two litter decomposers.</title>
        <authorList>
            <person name="Barbi F."/>
            <person name="Kohler A."/>
            <person name="Barry K."/>
            <person name="Baskaran P."/>
            <person name="Daum C."/>
            <person name="Fauchery L."/>
            <person name="Ihrmark K."/>
            <person name="Kuo A."/>
            <person name="LaButti K."/>
            <person name="Lipzen A."/>
            <person name="Morin E."/>
            <person name="Grigoriev I.V."/>
            <person name="Henrissat B."/>
            <person name="Lindahl B."/>
            <person name="Martin F."/>
        </authorList>
    </citation>
    <scope>NUCLEOTIDE SEQUENCE</scope>
    <source>
        <strain evidence="2">JB14</strain>
    </source>
</reference>
<feature type="region of interest" description="Disordered" evidence="1">
    <location>
        <begin position="71"/>
        <end position="104"/>
    </location>
</feature>
<evidence type="ECO:0000313" key="2">
    <source>
        <dbReference type="EMBL" id="KAE9391709.1"/>
    </source>
</evidence>
<feature type="region of interest" description="Disordered" evidence="1">
    <location>
        <begin position="128"/>
        <end position="151"/>
    </location>
</feature>
<sequence>MTQRKPTSGDKGLEDIAQYVQKKQNGKSDDDEEEEEAGPELNLDLGKVLEAAKLLEPICVNHGDLECSLDLGKPNRNPILREPYPSTLPDLHGTNDGQPSSVTSNDILIPLTLMCRLGLRALEPSEPGLIEPELAPAASRAQEGPKPGSDS</sequence>
<organism evidence="2 3">
    <name type="scientific">Gymnopus androsaceus JB14</name>
    <dbReference type="NCBI Taxonomy" id="1447944"/>
    <lineage>
        <taxon>Eukaryota</taxon>
        <taxon>Fungi</taxon>
        <taxon>Dikarya</taxon>
        <taxon>Basidiomycota</taxon>
        <taxon>Agaricomycotina</taxon>
        <taxon>Agaricomycetes</taxon>
        <taxon>Agaricomycetidae</taxon>
        <taxon>Agaricales</taxon>
        <taxon>Marasmiineae</taxon>
        <taxon>Omphalotaceae</taxon>
        <taxon>Gymnopus</taxon>
    </lineage>
</organism>
<protein>
    <submittedName>
        <fullName evidence="2">Uncharacterized protein</fullName>
    </submittedName>
</protein>
<evidence type="ECO:0000256" key="1">
    <source>
        <dbReference type="SAM" id="MobiDB-lite"/>
    </source>
</evidence>
<dbReference type="Proteomes" id="UP000799118">
    <property type="component" value="Unassembled WGS sequence"/>
</dbReference>
<gene>
    <name evidence="2" type="ORF">BT96DRAFT_1001073</name>
</gene>
<name>A0A6A4H0F2_9AGAR</name>
<feature type="region of interest" description="Disordered" evidence="1">
    <location>
        <begin position="1"/>
        <end position="39"/>
    </location>
</feature>
<dbReference type="EMBL" id="ML769615">
    <property type="protein sequence ID" value="KAE9391709.1"/>
    <property type="molecule type" value="Genomic_DNA"/>
</dbReference>